<feature type="compositionally biased region" description="Polar residues" evidence="1">
    <location>
        <begin position="1"/>
        <end position="10"/>
    </location>
</feature>
<protein>
    <submittedName>
        <fullName evidence="2">10985_t:CDS:1</fullName>
    </submittedName>
</protein>
<evidence type="ECO:0000313" key="2">
    <source>
        <dbReference type="EMBL" id="CAG8660503.1"/>
    </source>
</evidence>
<feature type="region of interest" description="Disordered" evidence="1">
    <location>
        <begin position="1"/>
        <end position="26"/>
    </location>
</feature>
<feature type="region of interest" description="Disordered" evidence="1">
    <location>
        <begin position="54"/>
        <end position="81"/>
    </location>
</feature>
<comment type="caution">
    <text evidence="2">The sequence shown here is derived from an EMBL/GenBank/DDBJ whole genome shotgun (WGS) entry which is preliminary data.</text>
</comment>
<organism evidence="2 3">
    <name type="scientific">Acaulospora morrowiae</name>
    <dbReference type="NCBI Taxonomy" id="94023"/>
    <lineage>
        <taxon>Eukaryota</taxon>
        <taxon>Fungi</taxon>
        <taxon>Fungi incertae sedis</taxon>
        <taxon>Mucoromycota</taxon>
        <taxon>Glomeromycotina</taxon>
        <taxon>Glomeromycetes</taxon>
        <taxon>Diversisporales</taxon>
        <taxon>Acaulosporaceae</taxon>
        <taxon>Acaulospora</taxon>
    </lineage>
</organism>
<sequence>MPELVQSSTEPEPPATYLPQDVTDDDSTETLDFVETVYKEQVSNEIMEKIREKKHQYREVSSGKQNTSSGELEELMTPPLSCDMKTVNTVHDQEKTSSKESVQNISGIHLKLVHTYQVRLYKVFYKDFRQTQ</sequence>
<evidence type="ECO:0000313" key="3">
    <source>
        <dbReference type="Proteomes" id="UP000789342"/>
    </source>
</evidence>
<name>A0A9N9HAB4_9GLOM</name>
<evidence type="ECO:0000256" key="1">
    <source>
        <dbReference type="SAM" id="MobiDB-lite"/>
    </source>
</evidence>
<dbReference type="Proteomes" id="UP000789342">
    <property type="component" value="Unassembled WGS sequence"/>
</dbReference>
<gene>
    <name evidence="2" type="ORF">AMORRO_LOCUS10387</name>
</gene>
<dbReference type="EMBL" id="CAJVPV010011365">
    <property type="protein sequence ID" value="CAG8660503.1"/>
    <property type="molecule type" value="Genomic_DNA"/>
</dbReference>
<keyword evidence="3" id="KW-1185">Reference proteome</keyword>
<dbReference type="OrthoDB" id="2409968at2759"/>
<reference evidence="2" key="1">
    <citation type="submission" date="2021-06" db="EMBL/GenBank/DDBJ databases">
        <authorList>
            <person name="Kallberg Y."/>
            <person name="Tangrot J."/>
            <person name="Rosling A."/>
        </authorList>
    </citation>
    <scope>NUCLEOTIDE SEQUENCE</scope>
    <source>
        <strain evidence="2">CL551</strain>
    </source>
</reference>
<accession>A0A9N9HAB4</accession>
<dbReference type="AlphaFoldDB" id="A0A9N9HAB4"/>
<proteinExistence type="predicted"/>